<evidence type="ECO:0000259" key="4">
    <source>
        <dbReference type="Pfam" id="PF01361"/>
    </source>
</evidence>
<dbReference type="InterPro" id="IPR018191">
    <property type="entry name" value="4-OT"/>
</dbReference>
<sequence>MPIIEMHLAEGRTPEQKRRVANAVTEAVIQALGVKSEAVRVLITEHGNEEFYVAGETLAERAERQRVAALVEQGQ</sequence>
<gene>
    <name evidence="5" type="ORF">U5817_10190</name>
</gene>
<dbReference type="Pfam" id="PF01361">
    <property type="entry name" value="Tautomerase"/>
    <property type="match status" value="1"/>
</dbReference>
<reference evidence="5 6" key="1">
    <citation type="submission" date="2023-12" db="EMBL/GenBank/DDBJ databases">
        <title>A. evansii MAY27, complete genome.</title>
        <authorList>
            <person name="Wang Y."/>
        </authorList>
    </citation>
    <scope>NUCLEOTIDE SEQUENCE [LARGE SCALE GENOMIC DNA]</scope>
    <source>
        <strain evidence="5 6">MAY27</strain>
    </source>
</reference>
<evidence type="ECO:0000313" key="6">
    <source>
        <dbReference type="Proteomes" id="UP001626593"/>
    </source>
</evidence>
<dbReference type="EC" id="5.3.2.-" evidence="3"/>
<evidence type="ECO:0000256" key="2">
    <source>
        <dbReference type="ARBA" id="ARBA00023235"/>
    </source>
</evidence>
<dbReference type="NCBIfam" id="TIGR00013">
    <property type="entry name" value="taut"/>
    <property type="match status" value="1"/>
</dbReference>
<keyword evidence="6" id="KW-1185">Reference proteome</keyword>
<name>A0ABZ1ASH7_AROEV</name>
<comment type="similarity">
    <text evidence="1 3">Belongs to the 4-oxalocrotonate tautomerase family.</text>
</comment>
<feature type="domain" description="4-oxalocrotonate tautomerase-like" evidence="4">
    <location>
        <begin position="2"/>
        <end position="60"/>
    </location>
</feature>
<accession>A0ABZ1ASH7</accession>
<dbReference type="SUPFAM" id="SSF55331">
    <property type="entry name" value="Tautomerase/MIF"/>
    <property type="match status" value="1"/>
</dbReference>
<dbReference type="PANTHER" id="PTHR35530">
    <property type="entry name" value="TAUTOMERASE-RELATED"/>
    <property type="match status" value="1"/>
</dbReference>
<evidence type="ECO:0000313" key="5">
    <source>
        <dbReference type="EMBL" id="WRL48395.1"/>
    </source>
</evidence>
<dbReference type="InterPro" id="IPR004370">
    <property type="entry name" value="4-OT-like_dom"/>
</dbReference>
<protein>
    <recommendedName>
        <fullName evidence="3">Tautomerase</fullName>
        <ecNumber evidence="3">5.3.2.-</ecNumber>
    </recommendedName>
</protein>
<dbReference type="RefSeq" id="WP_018992904.1">
    <property type="nucleotide sequence ID" value="NZ_CP141259.1"/>
</dbReference>
<evidence type="ECO:0000256" key="3">
    <source>
        <dbReference type="RuleBase" id="RU362032"/>
    </source>
</evidence>
<dbReference type="Proteomes" id="UP001626593">
    <property type="component" value="Chromosome"/>
</dbReference>
<dbReference type="Gene3D" id="3.30.429.10">
    <property type="entry name" value="Macrophage Migration Inhibitory Factor"/>
    <property type="match status" value="1"/>
</dbReference>
<evidence type="ECO:0000256" key="1">
    <source>
        <dbReference type="ARBA" id="ARBA00006723"/>
    </source>
</evidence>
<dbReference type="PANTHER" id="PTHR35530:SF1">
    <property type="entry name" value="2-HYDROXYMUCONATE TAUTOMERASE"/>
    <property type="match status" value="1"/>
</dbReference>
<dbReference type="InterPro" id="IPR014347">
    <property type="entry name" value="Tautomerase/MIF_sf"/>
</dbReference>
<keyword evidence="2 3" id="KW-0413">Isomerase</keyword>
<dbReference type="EMBL" id="CP141259">
    <property type="protein sequence ID" value="WRL48395.1"/>
    <property type="molecule type" value="Genomic_DNA"/>
</dbReference>
<organism evidence="5 6">
    <name type="scientific">Aromatoleum evansii</name>
    <name type="common">Azoarcus evansii</name>
    <dbReference type="NCBI Taxonomy" id="59406"/>
    <lineage>
        <taxon>Bacteria</taxon>
        <taxon>Pseudomonadati</taxon>
        <taxon>Pseudomonadota</taxon>
        <taxon>Betaproteobacteria</taxon>
        <taxon>Rhodocyclales</taxon>
        <taxon>Rhodocyclaceae</taxon>
        <taxon>Aromatoleum</taxon>
    </lineage>
</organism>
<proteinExistence type="inferred from homology"/>